<evidence type="ECO:0000313" key="1">
    <source>
        <dbReference type="EMBL" id="EDM63665.1"/>
    </source>
</evidence>
<accession>A6BF78</accession>
<dbReference type="eggNOG" id="ENOG5033DKE">
    <property type="taxonomic scope" value="Bacteria"/>
</dbReference>
<dbReference type="EMBL" id="AAXB02000003">
    <property type="protein sequence ID" value="EDM63665.1"/>
    <property type="molecule type" value="Genomic_DNA"/>
</dbReference>
<evidence type="ECO:0008006" key="3">
    <source>
        <dbReference type="Google" id="ProtNLM"/>
    </source>
</evidence>
<protein>
    <recommendedName>
        <fullName evidence="3">Chorismate--pyruvate lyase</fullName>
    </recommendedName>
</protein>
<dbReference type="HOGENOM" id="CLU_203714_0_0_9"/>
<gene>
    <name evidence="1" type="ORF">DORLON_00949</name>
</gene>
<reference evidence="1 2" key="1">
    <citation type="submission" date="2007-03" db="EMBL/GenBank/DDBJ databases">
        <authorList>
            <person name="Fulton L."/>
            <person name="Clifton S."/>
            <person name="Fulton B."/>
            <person name="Xu J."/>
            <person name="Minx P."/>
            <person name="Pepin K.H."/>
            <person name="Johnson M."/>
            <person name="Thiruvilangam P."/>
            <person name="Bhonagiri V."/>
            <person name="Nash W.E."/>
            <person name="Mardis E.R."/>
            <person name="Wilson R.K."/>
        </authorList>
    </citation>
    <scope>NUCLEOTIDE SEQUENCE [LARGE SCALE GENOMIC DNA]</scope>
    <source>
        <strain evidence="1 2">DSM 13814</strain>
    </source>
</reference>
<evidence type="ECO:0000313" key="2">
    <source>
        <dbReference type="Proteomes" id="UP000004016"/>
    </source>
</evidence>
<dbReference type="Proteomes" id="UP000004016">
    <property type="component" value="Unassembled WGS sequence"/>
</dbReference>
<dbReference type="AlphaFoldDB" id="A6BF78"/>
<comment type="caution">
    <text evidence="1">The sequence shown here is derived from an EMBL/GenBank/DDBJ whole genome shotgun (WGS) entry which is preliminary data.</text>
</comment>
<organism evidence="1 2">
    <name type="scientific">Dorea longicatena DSM 13814</name>
    <dbReference type="NCBI Taxonomy" id="411462"/>
    <lineage>
        <taxon>Bacteria</taxon>
        <taxon>Bacillati</taxon>
        <taxon>Bacillota</taxon>
        <taxon>Clostridia</taxon>
        <taxon>Lachnospirales</taxon>
        <taxon>Lachnospiraceae</taxon>
        <taxon>Dorea</taxon>
    </lineage>
</organism>
<proteinExistence type="predicted"/>
<name>A6BF78_9FIRM</name>
<sequence>MIRQKKGGKIMLTCIYVVEKIDGDYAELRRVDALKHDPEETKTVARALLPGDIMEGNKLLYENLQYRIIAD</sequence>
<reference evidence="1 2" key="2">
    <citation type="submission" date="2007-04" db="EMBL/GenBank/DDBJ databases">
        <title>Draft genome sequence of Dorea longicatena (DSM 13814).</title>
        <authorList>
            <person name="Sudarsanam P."/>
            <person name="Ley R."/>
            <person name="Guruge J."/>
            <person name="Turnbaugh P.J."/>
            <person name="Mahowald M."/>
            <person name="Liep D."/>
            <person name="Gordon J."/>
        </authorList>
    </citation>
    <scope>NUCLEOTIDE SEQUENCE [LARGE SCALE GENOMIC DNA]</scope>
    <source>
        <strain evidence="1 2">DSM 13814</strain>
    </source>
</reference>